<dbReference type="GO" id="GO:0016020">
    <property type="term" value="C:membrane"/>
    <property type="evidence" value="ECO:0007669"/>
    <property type="project" value="TreeGrafter"/>
</dbReference>
<dbReference type="Pfam" id="PF00258">
    <property type="entry name" value="Flavodoxin_1"/>
    <property type="match status" value="1"/>
</dbReference>
<feature type="domain" description="Flavodoxin-like" evidence="1">
    <location>
        <begin position="4"/>
        <end position="158"/>
    </location>
</feature>
<dbReference type="InterPro" id="IPR029039">
    <property type="entry name" value="Flavoprotein-like_sf"/>
</dbReference>
<dbReference type="SUPFAM" id="SSF52218">
    <property type="entry name" value="Flavoproteins"/>
    <property type="match status" value="1"/>
</dbReference>
<dbReference type="PANTHER" id="PTHR30546:SF57">
    <property type="entry name" value="FLAVODOXIN FAMILY PROTEIN"/>
    <property type="match status" value="1"/>
</dbReference>
<proteinExistence type="predicted"/>
<dbReference type="InterPro" id="IPR008254">
    <property type="entry name" value="Flavodoxin/NO_synth"/>
</dbReference>
<evidence type="ECO:0000259" key="1">
    <source>
        <dbReference type="PROSITE" id="PS50902"/>
    </source>
</evidence>
<dbReference type="EMBL" id="DSKY01000022">
    <property type="protein sequence ID" value="HDY60177.1"/>
    <property type="molecule type" value="Genomic_DNA"/>
</dbReference>
<gene>
    <name evidence="2" type="ORF">ENP86_11650</name>
</gene>
<dbReference type="AlphaFoldDB" id="A0A7V0Z7N7"/>
<dbReference type="GO" id="GO:0010181">
    <property type="term" value="F:FMN binding"/>
    <property type="evidence" value="ECO:0007669"/>
    <property type="project" value="InterPro"/>
</dbReference>
<reference evidence="2" key="1">
    <citation type="journal article" date="2020" name="mSystems">
        <title>Genome- and Community-Level Interaction Insights into Carbon Utilization and Element Cycling Functions of Hydrothermarchaeota in Hydrothermal Sediment.</title>
        <authorList>
            <person name="Zhou Z."/>
            <person name="Liu Y."/>
            <person name="Xu W."/>
            <person name="Pan J."/>
            <person name="Luo Z.H."/>
            <person name="Li M."/>
        </authorList>
    </citation>
    <scope>NUCLEOTIDE SEQUENCE [LARGE SCALE GENOMIC DNA]</scope>
    <source>
        <strain evidence="2">SpSt-258</strain>
    </source>
</reference>
<evidence type="ECO:0000313" key="2">
    <source>
        <dbReference type="EMBL" id="HDY60177.1"/>
    </source>
</evidence>
<accession>A0A7V0Z7N7</accession>
<comment type="caution">
    <text evidence="2">The sequence shown here is derived from an EMBL/GenBank/DDBJ whole genome shotgun (WGS) entry which is preliminary data.</text>
</comment>
<dbReference type="PROSITE" id="PS50902">
    <property type="entry name" value="FLAVODOXIN_LIKE"/>
    <property type="match status" value="1"/>
</dbReference>
<name>A0A7V0Z7N7_UNCW3</name>
<dbReference type="Gene3D" id="3.40.50.360">
    <property type="match status" value="1"/>
</dbReference>
<organism evidence="2">
    <name type="scientific">candidate division WOR-3 bacterium</name>
    <dbReference type="NCBI Taxonomy" id="2052148"/>
    <lineage>
        <taxon>Bacteria</taxon>
        <taxon>Bacteria division WOR-3</taxon>
    </lineage>
</organism>
<dbReference type="GO" id="GO:0003955">
    <property type="term" value="F:NAD(P)H dehydrogenase (quinone) activity"/>
    <property type="evidence" value="ECO:0007669"/>
    <property type="project" value="TreeGrafter"/>
</dbReference>
<protein>
    <submittedName>
        <fullName evidence="2">Flavodoxin family protein</fullName>
    </submittedName>
</protein>
<dbReference type="PANTHER" id="PTHR30546">
    <property type="entry name" value="FLAVODOXIN-RELATED PROTEIN WRBA-RELATED"/>
    <property type="match status" value="1"/>
</dbReference>
<sequence>MLKAIIGYYSRTGNTKIMAKAIARGIEKEGLKTKVLPLNKIKPKDLLKYHLIVLGSPTYYGLMAGEMKKFIDETVKYHGKLAGKVGGAFTSSGGIAGGGETTILSILEAFLIHGMIVMGESGSYHYGPVGIEKPDKKVIVCCELYGHKIAQLTKKLMG</sequence>